<gene>
    <name evidence="1" type="ORF">J1N35_019431</name>
</gene>
<dbReference type="AlphaFoldDB" id="A0A9D3VQX8"/>
<comment type="caution">
    <text evidence="1">The sequence shown here is derived from an EMBL/GenBank/DDBJ whole genome shotgun (WGS) entry which is preliminary data.</text>
</comment>
<organism evidence="1 2">
    <name type="scientific">Gossypium stocksii</name>
    <dbReference type="NCBI Taxonomy" id="47602"/>
    <lineage>
        <taxon>Eukaryota</taxon>
        <taxon>Viridiplantae</taxon>
        <taxon>Streptophyta</taxon>
        <taxon>Embryophyta</taxon>
        <taxon>Tracheophyta</taxon>
        <taxon>Spermatophyta</taxon>
        <taxon>Magnoliopsida</taxon>
        <taxon>eudicotyledons</taxon>
        <taxon>Gunneridae</taxon>
        <taxon>Pentapetalae</taxon>
        <taxon>rosids</taxon>
        <taxon>malvids</taxon>
        <taxon>Malvales</taxon>
        <taxon>Malvaceae</taxon>
        <taxon>Malvoideae</taxon>
        <taxon>Gossypium</taxon>
    </lineage>
</organism>
<accession>A0A9D3VQX8</accession>
<dbReference type="Proteomes" id="UP000828251">
    <property type="component" value="Unassembled WGS sequence"/>
</dbReference>
<proteinExistence type="predicted"/>
<protein>
    <submittedName>
        <fullName evidence="1">Uncharacterized protein</fullName>
    </submittedName>
</protein>
<sequence>MTDGKCENYKYCYMLCLNTHSNYCLPESCPPHYEYNSTGFRCERKIQNQNTRSLKSIIVESLWSLNFVNSSSHLFTFKYISEDEISGD</sequence>
<name>A0A9D3VQX8_9ROSI</name>
<dbReference type="EMBL" id="JAIQCV010000006">
    <property type="protein sequence ID" value="KAH1092174.1"/>
    <property type="molecule type" value="Genomic_DNA"/>
</dbReference>
<reference evidence="1 2" key="1">
    <citation type="journal article" date="2021" name="Plant Biotechnol. J.">
        <title>Multi-omics assisted identification of the key and species-specific regulatory components of drought-tolerant mechanisms in Gossypium stocksii.</title>
        <authorList>
            <person name="Yu D."/>
            <person name="Ke L."/>
            <person name="Zhang D."/>
            <person name="Wu Y."/>
            <person name="Sun Y."/>
            <person name="Mei J."/>
            <person name="Sun J."/>
            <person name="Sun Y."/>
        </authorList>
    </citation>
    <scope>NUCLEOTIDE SEQUENCE [LARGE SCALE GENOMIC DNA]</scope>
    <source>
        <strain evidence="2">cv. E1</strain>
        <tissue evidence="1">Leaf</tissue>
    </source>
</reference>
<evidence type="ECO:0000313" key="2">
    <source>
        <dbReference type="Proteomes" id="UP000828251"/>
    </source>
</evidence>
<evidence type="ECO:0000313" key="1">
    <source>
        <dbReference type="EMBL" id="KAH1092174.1"/>
    </source>
</evidence>
<keyword evidence="2" id="KW-1185">Reference proteome</keyword>